<evidence type="ECO:0000256" key="4">
    <source>
        <dbReference type="ARBA" id="ARBA00023163"/>
    </source>
</evidence>
<dbReference type="AlphaFoldDB" id="A0A285PFL6"/>
<dbReference type="RefSeq" id="WP_097154607.1">
    <property type="nucleotide sequence ID" value="NZ_OBEL01000004.1"/>
</dbReference>
<dbReference type="CDD" id="cd08432">
    <property type="entry name" value="PBP2_GcdR_TrpI_HvrB_AmpR_like"/>
    <property type="match status" value="1"/>
</dbReference>
<sequence>MAFPSLNVLRTFEAAARHESFQKAAEELHISASAVSHQIRQLEDILGVKLFGRTGRRVILTQKGEYYFNNVQQGIQILVQATNSIMDPMRDRQIRMSVVPFFATRWLMPKLETFQIQHPGWELAIQTSTQKSDFDLEDLDLVIRRGGGSWEGMHQHLLMEEQLIAVALPSVADQISSLQDLQKASLLYNSQVPSEWPEWFAKLGHEFTPSSARLEFQNNSQILEACLMGAGIALMDPQLLKNDLASGRVTQVLDHSVAGMRNYYLVYPESHEQRRSIPLFRDWIQSLLAGEAT</sequence>
<evidence type="ECO:0000256" key="1">
    <source>
        <dbReference type="ARBA" id="ARBA00009437"/>
    </source>
</evidence>
<proteinExistence type="inferred from homology"/>
<keyword evidence="3" id="KW-0238">DNA-binding</keyword>
<reference evidence="6 7" key="1">
    <citation type="submission" date="2017-09" db="EMBL/GenBank/DDBJ databases">
        <authorList>
            <person name="Ehlers B."/>
            <person name="Leendertz F.H."/>
        </authorList>
    </citation>
    <scope>NUCLEOTIDE SEQUENCE [LARGE SCALE GENOMIC DNA]</scope>
    <source>
        <strain evidence="6 7">DSM 18289</strain>
    </source>
</reference>
<dbReference type="GO" id="GO:0003700">
    <property type="term" value="F:DNA-binding transcription factor activity"/>
    <property type="evidence" value="ECO:0007669"/>
    <property type="project" value="InterPro"/>
</dbReference>
<dbReference type="SUPFAM" id="SSF53850">
    <property type="entry name" value="Periplasmic binding protein-like II"/>
    <property type="match status" value="1"/>
</dbReference>
<comment type="similarity">
    <text evidence="1">Belongs to the LysR transcriptional regulatory family.</text>
</comment>
<dbReference type="InterPro" id="IPR005119">
    <property type="entry name" value="LysR_subst-bd"/>
</dbReference>
<dbReference type="Pfam" id="PF03466">
    <property type="entry name" value="LysR_substrate"/>
    <property type="match status" value="1"/>
</dbReference>
<protein>
    <submittedName>
        <fullName evidence="6">LysR family transcriptional regulator, glycine cleavage system transcriptional activator</fullName>
    </submittedName>
</protein>
<dbReference type="PANTHER" id="PTHR30537:SF5">
    <property type="entry name" value="HTH-TYPE TRANSCRIPTIONAL ACTIVATOR TTDR-RELATED"/>
    <property type="match status" value="1"/>
</dbReference>
<evidence type="ECO:0000313" key="6">
    <source>
        <dbReference type="EMBL" id="SNZ20238.1"/>
    </source>
</evidence>
<dbReference type="InterPro" id="IPR036390">
    <property type="entry name" value="WH_DNA-bd_sf"/>
</dbReference>
<evidence type="ECO:0000256" key="2">
    <source>
        <dbReference type="ARBA" id="ARBA00023015"/>
    </source>
</evidence>
<evidence type="ECO:0000313" key="7">
    <source>
        <dbReference type="Proteomes" id="UP000219439"/>
    </source>
</evidence>
<dbReference type="InterPro" id="IPR058163">
    <property type="entry name" value="LysR-type_TF_proteobact-type"/>
</dbReference>
<organism evidence="6 7">
    <name type="scientific">Cohaesibacter gelatinilyticus</name>
    <dbReference type="NCBI Taxonomy" id="372072"/>
    <lineage>
        <taxon>Bacteria</taxon>
        <taxon>Pseudomonadati</taxon>
        <taxon>Pseudomonadota</taxon>
        <taxon>Alphaproteobacteria</taxon>
        <taxon>Hyphomicrobiales</taxon>
        <taxon>Cohaesibacteraceae</taxon>
    </lineage>
</organism>
<dbReference type="PRINTS" id="PR00039">
    <property type="entry name" value="HTHLYSR"/>
</dbReference>
<dbReference type="Gene3D" id="1.10.10.10">
    <property type="entry name" value="Winged helix-like DNA-binding domain superfamily/Winged helix DNA-binding domain"/>
    <property type="match status" value="1"/>
</dbReference>
<name>A0A285PFL6_9HYPH</name>
<dbReference type="GO" id="GO:0006351">
    <property type="term" value="P:DNA-templated transcription"/>
    <property type="evidence" value="ECO:0007669"/>
    <property type="project" value="TreeGrafter"/>
</dbReference>
<accession>A0A285PFL6</accession>
<keyword evidence="2" id="KW-0805">Transcription regulation</keyword>
<keyword evidence="7" id="KW-1185">Reference proteome</keyword>
<dbReference type="PROSITE" id="PS50931">
    <property type="entry name" value="HTH_LYSR"/>
    <property type="match status" value="1"/>
</dbReference>
<dbReference type="OrthoDB" id="9807765at2"/>
<dbReference type="SUPFAM" id="SSF46785">
    <property type="entry name" value="Winged helix' DNA-binding domain"/>
    <property type="match status" value="1"/>
</dbReference>
<keyword evidence="4" id="KW-0804">Transcription</keyword>
<dbReference type="InterPro" id="IPR000847">
    <property type="entry name" value="LysR_HTH_N"/>
</dbReference>
<dbReference type="Pfam" id="PF00126">
    <property type="entry name" value="HTH_1"/>
    <property type="match status" value="1"/>
</dbReference>
<feature type="domain" description="HTH lysR-type" evidence="5">
    <location>
        <begin position="4"/>
        <end position="61"/>
    </location>
</feature>
<dbReference type="EMBL" id="OBEL01000004">
    <property type="protein sequence ID" value="SNZ20238.1"/>
    <property type="molecule type" value="Genomic_DNA"/>
</dbReference>
<dbReference type="GO" id="GO:0043565">
    <property type="term" value="F:sequence-specific DNA binding"/>
    <property type="evidence" value="ECO:0007669"/>
    <property type="project" value="TreeGrafter"/>
</dbReference>
<dbReference type="Gene3D" id="3.40.190.10">
    <property type="entry name" value="Periplasmic binding protein-like II"/>
    <property type="match status" value="2"/>
</dbReference>
<evidence type="ECO:0000256" key="3">
    <source>
        <dbReference type="ARBA" id="ARBA00023125"/>
    </source>
</evidence>
<dbReference type="InterPro" id="IPR036388">
    <property type="entry name" value="WH-like_DNA-bd_sf"/>
</dbReference>
<dbReference type="Proteomes" id="UP000219439">
    <property type="component" value="Unassembled WGS sequence"/>
</dbReference>
<gene>
    <name evidence="6" type="ORF">SAMN06265368_3341</name>
</gene>
<dbReference type="NCBIfam" id="NF008352">
    <property type="entry name" value="PRK11139.1"/>
    <property type="match status" value="1"/>
</dbReference>
<dbReference type="FunFam" id="1.10.10.10:FF:000038">
    <property type="entry name" value="Glycine cleavage system transcriptional activator"/>
    <property type="match status" value="1"/>
</dbReference>
<evidence type="ECO:0000259" key="5">
    <source>
        <dbReference type="PROSITE" id="PS50931"/>
    </source>
</evidence>
<dbReference type="PANTHER" id="PTHR30537">
    <property type="entry name" value="HTH-TYPE TRANSCRIPTIONAL REGULATOR"/>
    <property type="match status" value="1"/>
</dbReference>